<accession>A0ACB7ZXN1</accession>
<organism evidence="1 2">
    <name type="scientific">Hygrophoropsis aurantiaca</name>
    <dbReference type="NCBI Taxonomy" id="72124"/>
    <lineage>
        <taxon>Eukaryota</taxon>
        <taxon>Fungi</taxon>
        <taxon>Dikarya</taxon>
        <taxon>Basidiomycota</taxon>
        <taxon>Agaricomycotina</taxon>
        <taxon>Agaricomycetes</taxon>
        <taxon>Agaricomycetidae</taxon>
        <taxon>Boletales</taxon>
        <taxon>Coniophorineae</taxon>
        <taxon>Hygrophoropsidaceae</taxon>
        <taxon>Hygrophoropsis</taxon>
    </lineage>
</organism>
<protein>
    <submittedName>
        <fullName evidence="1">Glycosyltransferase family 22 protein</fullName>
    </submittedName>
</protein>
<sequence>MIPGLVADLLLLITGWTHVLLAPYSKVEESFNLHATHDTLMYGVGREGLLLYDHFTFPGAVPRTFIGSVLLAWLTTLFTRFCEALGLFTFSKADLQLAVRLTLATINALGFILIRRAVSTRFGRPTGILYAFLTCSQFHVPFWMGRTLPNMFALFPVNIASALLISKKKVKAKADSAGPSSRNLVAALALLTFAAIVFRSEVAILVALFALQALFLSHISFFNLVKVGLISALVSAALTVTVDSYFWNQWPLWPELYTVYFNVYQGKSSEWGTSPAHEYFTSHLPKLLLGSLPLSILGAVLDARIRTLLVSPIVFTGLISALAHKEWRFIVYVVPLFNVAAARGARWMVSRRKTSFIGWILFTSAMGILALNCVLTVISTRASMVNYPGGAALVAFNQRYAGRENVHVHISNLAAQTGASLFLQVNSPPHSIHPTSNWIYSKTESLSYDELTASKHITHLIAESPDIGDEWTVIESVAGFSRWKLNLAGGTKSILKRSPREWMNILEMEKTEQLWILERKSIGY</sequence>
<evidence type="ECO:0000313" key="1">
    <source>
        <dbReference type="EMBL" id="KAH7905543.1"/>
    </source>
</evidence>
<reference evidence="1" key="1">
    <citation type="journal article" date="2021" name="New Phytol.">
        <title>Evolutionary innovations through gain and loss of genes in the ectomycorrhizal Boletales.</title>
        <authorList>
            <person name="Wu G."/>
            <person name="Miyauchi S."/>
            <person name="Morin E."/>
            <person name="Kuo A."/>
            <person name="Drula E."/>
            <person name="Varga T."/>
            <person name="Kohler A."/>
            <person name="Feng B."/>
            <person name="Cao Y."/>
            <person name="Lipzen A."/>
            <person name="Daum C."/>
            <person name="Hundley H."/>
            <person name="Pangilinan J."/>
            <person name="Johnson J."/>
            <person name="Barry K."/>
            <person name="LaButti K."/>
            <person name="Ng V."/>
            <person name="Ahrendt S."/>
            <person name="Min B."/>
            <person name="Choi I.G."/>
            <person name="Park H."/>
            <person name="Plett J.M."/>
            <person name="Magnuson J."/>
            <person name="Spatafora J.W."/>
            <person name="Nagy L.G."/>
            <person name="Henrissat B."/>
            <person name="Grigoriev I.V."/>
            <person name="Yang Z.L."/>
            <person name="Xu J."/>
            <person name="Martin F.M."/>
        </authorList>
    </citation>
    <scope>NUCLEOTIDE SEQUENCE</scope>
    <source>
        <strain evidence="1">ATCC 28755</strain>
    </source>
</reference>
<dbReference type="EMBL" id="MU268169">
    <property type="protein sequence ID" value="KAH7905543.1"/>
    <property type="molecule type" value="Genomic_DNA"/>
</dbReference>
<evidence type="ECO:0000313" key="2">
    <source>
        <dbReference type="Proteomes" id="UP000790377"/>
    </source>
</evidence>
<dbReference type="Proteomes" id="UP000790377">
    <property type="component" value="Unassembled WGS sequence"/>
</dbReference>
<proteinExistence type="predicted"/>
<gene>
    <name evidence="1" type="ORF">BJ138DRAFT_1118372</name>
</gene>
<name>A0ACB7ZXN1_9AGAM</name>
<comment type="caution">
    <text evidence="1">The sequence shown here is derived from an EMBL/GenBank/DDBJ whole genome shotgun (WGS) entry which is preliminary data.</text>
</comment>
<keyword evidence="2" id="KW-1185">Reference proteome</keyword>